<protein>
    <recommendedName>
        <fullName evidence="4">Lipoprotein</fullName>
    </recommendedName>
</protein>
<reference evidence="2" key="1">
    <citation type="journal article" date="2021" name="PeerJ">
        <title>Extensive microbial diversity within the chicken gut microbiome revealed by metagenomics and culture.</title>
        <authorList>
            <person name="Gilroy R."/>
            <person name="Ravi A."/>
            <person name="Getino M."/>
            <person name="Pursley I."/>
            <person name="Horton D.L."/>
            <person name="Alikhan N.F."/>
            <person name="Baker D."/>
            <person name="Gharbi K."/>
            <person name="Hall N."/>
            <person name="Watson M."/>
            <person name="Adriaenssens E.M."/>
            <person name="Foster-Nyarko E."/>
            <person name="Jarju S."/>
            <person name="Secka A."/>
            <person name="Antonio M."/>
            <person name="Oren A."/>
            <person name="Chaudhuri R.R."/>
            <person name="La Ragione R."/>
            <person name="Hildebrand F."/>
            <person name="Pallen M.J."/>
        </authorList>
    </citation>
    <scope>NUCLEOTIDE SEQUENCE</scope>
    <source>
        <strain evidence="2">CHK33-5263</strain>
    </source>
</reference>
<dbReference type="Proteomes" id="UP000824044">
    <property type="component" value="Unassembled WGS sequence"/>
</dbReference>
<proteinExistence type="predicted"/>
<organism evidence="2 3">
    <name type="scientific">Candidatus Gallimonas intestinigallinarum</name>
    <dbReference type="NCBI Taxonomy" id="2838604"/>
    <lineage>
        <taxon>Bacteria</taxon>
        <taxon>Bacillati</taxon>
        <taxon>Bacillota</taxon>
        <taxon>Clostridia</taxon>
        <taxon>Candidatus Gallimonas</taxon>
    </lineage>
</organism>
<reference evidence="2" key="2">
    <citation type="submission" date="2021-04" db="EMBL/GenBank/DDBJ databases">
        <authorList>
            <person name="Gilroy R."/>
        </authorList>
    </citation>
    <scope>NUCLEOTIDE SEQUENCE</scope>
    <source>
        <strain evidence="2">CHK33-5263</strain>
    </source>
</reference>
<dbReference type="EMBL" id="DXBS01000043">
    <property type="protein sequence ID" value="HIZ24263.1"/>
    <property type="molecule type" value="Genomic_DNA"/>
</dbReference>
<evidence type="ECO:0000313" key="3">
    <source>
        <dbReference type="Proteomes" id="UP000824044"/>
    </source>
</evidence>
<accession>A0A9D2DWA4</accession>
<sequence>MKKFGTMIAAGALAVCLTVGLAACAPISSEARNTPSEHVTREQWEAYFSDLDASLENCRITYETSYAETSYVLGIKYTCTQVQQYEIVHADGLIYQRRSAHQTGAYGDVSLDDSEATTEFYVAPNPDDQFGNTLSRYWKNAGGEWSVDLITVGSLFDPLDALPSTDYDDYVYSEDRDGYVLLDDLDGENVVLKFGKNGRLVAVWQEETSVVTSLGGVRTVEQMNIVIEYGGQSLTLPEVPADDTGAETLSA</sequence>
<feature type="chain" id="PRO_5039138406" description="Lipoprotein" evidence="1">
    <location>
        <begin position="26"/>
        <end position="251"/>
    </location>
</feature>
<feature type="signal peptide" evidence="1">
    <location>
        <begin position="1"/>
        <end position="25"/>
    </location>
</feature>
<dbReference type="AlphaFoldDB" id="A0A9D2DWA4"/>
<evidence type="ECO:0000313" key="2">
    <source>
        <dbReference type="EMBL" id="HIZ24263.1"/>
    </source>
</evidence>
<evidence type="ECO:0000256" key="1">
    <source>
        <dbReference type="SAM" id="SignalP"/>
    </source>
</evidence>
<name>A0A9D2DWA4_9FIRM</name>
<gene>
    <name evidence="2" type="ORF">H9812_02150</name>
</gene>
<keyword evidence="1" id="KW-0732">Signal</keyword>
<dbReference type="PROSITE" id="PS51257">
    <property type="entry name" value="PROKAR_LIPOPROTEIN"/>
    <property type="match status" value="1"/>
</dbReference>
<evidence type="ECO:0008006" key="4">
    <source>
        <dbReference type="Google" id="ProtNLM"/>
    </source>
</evidence>
<comment type="caution">
    <text evidence="2">The sequence shown here is derived from an EMBL/GenBank/DDBJ whole genome shotgun (WGS) entry which is preliminary data.</text>
</comment>